<feature type="region of interest" description="Disordered" evidence="1">
    <location>
        <begin position="766"/>
        <end position="789"/>
    </location>
</feature>
<dbReference type="InterPro" id="IPR004843">
    <property type="entry name" value="Calcineurin-like_PHP"/>
</dbReference>
<feature type="compositionally biased region" description="Low complexity" evidence="1">
    <location>
        <begin position="596"/>
        <end position="610"/>
    </location>
</feature>
<gene>
    <name evidence="5" type="ORF">PFL1_06081</name>
</gene>
<dbReference type="SUPFAM" id="SSF55816">
    <property type="entry name" value="5'-nucleotidase (syn. UDP-sugar hydrolase), C-terminal domain"/>
    <property type="match status" value="1"/>
</dbReference>
<dbReference type="Gene3D" id="3.60.21.10">
    <property type="match status" value="1"/>
</dbReference>
<dbReference type="RefSeq" id="XP_007881810.1">
    <property type="nucleotide sequence ID" value="XM_007883619.1"/>
</dbReference>
<evidence type="ECO:0000259" key="3">
    <source>
        <dbReference type="Pfam" id="PF00149"/>
    </source>
</evidence>
<dbReference type="InterPro" id="IPR006179">
    <property type="entry name" value="5_nucleotidase/apyrase"/>
</dbReference>
<feature type="region of interest" description="Disordered" evidence="1">
    <location>
        <begin position="43"/>
        <end position="62"/>
    </location>
</feature>
<dbReference type="KEGG" id="pfp:PFL1_06081"/>
<feature type="region of interest" description="Disordered" evidence="1">
    <location>
        <begin position="589"/>
        <end position="627"/>
    </location>
</feature>
<keyword evidence="2" id="KW-0732">Signal</keyword>
<feature type="signal peptide" evidence="2">
    <location>
        <begin position="1"/>
        <end position="17"/>
    </location>
</feature>
<dbReference type="eggNOG" id="KOG4419">
    <property type="taxonomic scope" value="Eukaryota"/>
</dbReference>
<feature type="domain" description="Putative 5'-nucleotidase C-terminal" evidence="4">
    <location>
        <begin position="643"/>
        <end position="710"/>
    </location>
</feature>
<dbReference type="InterPro" id="IPR029052">
    <property type="entry name" value="Metallo-depent_PP-like"/>
</dbReference>
<organism evidence="5 6">
    <name type="scientific">Pseudozyma flocculosa PF-1</name>
    <dbReference type="NCBI Taxonomy" id="1277687"/>
    <lineage>
        <taxon>Eukaryota</taxon>
        <taxon>Fungi</taxon>
        <taxon>Dikarya</taxon>
        <taxon>Basidiomycota</taxon>
        <taxon>Ustilaginomycotina</taxon>
        <taxon>Ustilaginomycetes</taxon>
        <taxon>Ustilaginales</taxon>
        <taxon>Ustilaginaceae</taxon>
        <taxon>Pseudozyma</taxon>
    </lineage>
</organism>
<dbReference type="OrthoDB" id="7722975at2759"/>
<dbReference type="Pfam" id="PF00149">
    <property type="entry name" value="Metallophos"/>
    <property type="match status" value="1"/>
</dbReference>
<feature type="chain" id="PRO_5001603303" evidence="2">
    <location>
        <begin position="18"/>
        <end position="804"/>
    </location>
</feature>
<feature type="domain" description="Putative 5'-nucleotidase C-terminal" evidence="4">
    <location>
        <begin position="452"/>
        <end position="614"/>
    </location>
</feature>
<evidence type="ECO:0000259" key="4">
    <source>
        <dbReference type="Pfam" id="PF21953"/>
    </source>
</evidence>
<dbReference type="InterPro" id="IPR036907">
    <property type="entry name" value="5'-Nucleotdase_C_sf"/>
</dbReference>
<dbReference type="PANTHER" id="PTHR11575:SF22">
    <property type="entry name" value="ADL392WP"/>
    <property type="match status" value="1"/>
</dbReference>
<evidence type="ECO:0000313" key="6">
    <source>
        <dbReference type="Proteomes" id="UP000053664"/>
    </source>
</evidence>
<dbReference type="Proteomes" id="UP000053664">
    <property type="component" value="Unassembled WGS sequence"/>
</dbReference>
<feature type="region of interest" description="Disordered" evidence="1">
    <location>
        <begin position="659"/>
        <end position="681"/>
    </location>
</feature>
<dbReference type="GeneID" id="19320161"/>
<sequence length="804" mass="89714">MWKLLSLPLTFVQLSLSLDLLTVATACSDHPYHISNFGQLPHRDGHRDATTPQPVWYSDDGSRTTAAELARKREQLEGFARWNRERGQMPRSDDELRDLEWGDLNILHTTDIHGWYQGHRKVTPPEPNYSGDWADWASFAAKMRQKAHGEGRDLLLVDTGDLHDGNGLSDGFPPYGAGEPGGKDAIDGHVSNKVFSMVDYDLLTIGNHELYNYTVAKDVFDNFRPRWIDRYMTSNVKIAVPDADDPSRNHTEPIGSLAVSLVTPVQGIKVVSYGILFDFKLAAPGIIVQPPEEMIEEQWFNDSLDAAERFGVDIFVILGHMPVSGDPAWQAVRRKIRSRFPDTPISILGGHTHVRDCRMLDDNTMAMESGRYLETIGFMGVQNLRARIRGLVEKVRFTRRYIDPNPRNFAHHLGLSTPSKLLTQKGRFIRFLMDAISDAWNLTRLHGVVPQDYYLDRLPYGHNHSLLTLLASEVLPKVVRPSEASRRDRPSLVLINSGSQRFDVFRGPFTRNDQYIVSPFKDDFLYMPDVPWRVARRLLGGLTDKKPPSVVEVAQGELERSGEERKRYGSGFIEDIFIRWQKSQWAGFLSSGDPNTSTSPGASTSTSTGESGDEDQGAPGGTDAVQKAKKMLEAEAVRYETLELGGRAQGPSLGYRTIDGCEGEGDDTIHSPLPFSPDQPDYVASNPVPEPRSDEDLVDVVFVDFIMPPLLELMNSFDDSNRTYTADQVKVWGDITTQLLYPRYAELEWQPPQGAAAAVREQRADAAAKGYAPFTDDAPSADQEPEADAAAAAAQFVVQRAEGL</sequence>
<dbReference type="AlphaFoldDB" id="A0A061H228"/>
<evidence type="ECO:0000256" key="2">
    <source>
        <dbReference type="SAM" id="SignalP"/>
    </source>
</evidence>
<dbReference type="Gene3D" id="3.90.780.10">
    <property type="entry name" value="5'-Nucleotidase, C-terminal domain"/>
    <property type="match status" value="1"/>
</dbReference>
<accession>A0A061H228</accession>
<protein>
    <submittedName>
        <fullName evidence="5">Uncharacterized protein</fullName>
    </submittedName>
</protein>
<dbReference type="Pfam" id="PF21953">
    <property type="entry name" value="NadN_nucleosid_C"/>
    <property type="match status" value="2"/>
</dbReference>
<name>A0A061H228_9BASI</name>
<dbReference type="GO" id="GO:0016787">
    <property type="term" value="F:hydrolase activity"/>
    <property type="evidence" value="ECO:0007669"/>
    <property type="project" value="InterPro"/>
</dbReference>
<reference evidence="5 6" key="1">
    <citation type="journal article" date="2013" name="Plant Cell">
        <title>The transition from a phytopathogenic smut ancestor to an anamorphic biocontrol agent deciphered by comparative whole-genome analysis.</title>
        <authorList>
            <person name="Lefebvre F."/>
            <person name="Joly D.L."/>
            <person name="Labbe C."/>
            <person name="Teichmann B."/>
            <person name="Linning R."/>
            <person name="Belzile F."/>
            <person name="Bakkeren G."/>
            <person name="Belanger R.R."/>
        </authorList>
    </citation>
    <scope>NUCLEOTIDE SEQUENCE [LARGE SCALE GENOMIC DNA]</scope>
    <source>
        <strain evidence="5 6">PF-1</strain>
    </source>
</reference>
<dbReference type="SUPFAM" id="SSF56300">
    <property type="entry name" value="Metallo-dependent phosphatases"/>
    <property type="match status" value="1"/>
</dbReference>
<dbReference type="GO" id="GO:0005829">
    <property type="term" value="C:cytosol"/>
    <property type="evidence" value="ECO:0007669"/>
    <property type="project" value="TreeGrafter"/>
</dbReference>
<dbReference type="PANTHER" id="PTHR11575">
    <property type="entry name" value="5'-NUCLEOTIDASE-RELATED"/>
    <property type="match status" value="1"/>
</dbReference>
<proteinExistence type="predicted"/>
<dbReference type="EMBL" id="KE361645">
    <property type="protein sequence ID" value="EPQ26433.1"/>
    <property type="molecule type" value="Genomic_DNA"/>
</dbReference>
<dbReference type="FunFam" id="3.60.21.10:FF:000043">
    <property type="entry name" value="Ser/Thr protein phosphatase family"/>
    <property type="match status" value="1"/>
</dbReference>
<evidence type="ECO:0000313" key="5">
    <source>
        <dbReference type="EMBL" id="EPQ26433.1"/>
    </source>
</evidence>
<dbReference type="GO" id="GO:0005576">
    <property type="term" value="C:extracellular region"/>
    <property type="evidence" value="ECO:0007669"/>
    <property type="project" value="UniProtKB-ARBA"/>
</dbReference>
<feature type="domain" description="Calcineurin-like phosphoesterase" evidence="3">
    <location>
        <begin position="105"/>
        <end position="354"/>
    </location>
</feature>
<dbReference type="InterPro" id="IPR053828">
    <property type="entry name" value="Nucleosidase_C"/>
</dbReference>
<dbReference type="GO" id="GO:0009166">
    <property type="term" value="P:nucleotide catabolic process"/>
    <property type="evidence" value="ECO:0007669"/>
    <property type="project" value="InterPro"/>
</dbReference>
<evidence type="ECO:0000256" key="1">
    <source>
        <dbReference type="SAM" id="MobiDB-lite"/>
    </source>
</evidence>
<dbReference type="HOGENOM" id="CLU_019028_1_0_1"/>
<feature type="compositionally biased region" description="Low complexity" evidence="1">
    <location>
        <begin position="776"/>
        <end position="789"/>
    </location>
</feature>